<sequence>MEMDLMIRVTVPLELTHGALSFYLPCCFQTKSSEKLRKHCLIYFADHLFHISANCSDDYWILLSLLHGKPRPTVTWWREYSLLDDTYLFIPSDNLVRNELKIAELKRHDLLAVLTCQASNNNITVPASTAVTLDLNLKPVDVRIDPTRQPLSAGQEYEFTCMAAGSRPPAVITWWKSNKQLKNPDDKSTQAGDVTTSFYRFTPTVQDNNVHFSCRAHNPVIPGSAESDGWTLEIHCK</sequence>
<evidence type="ECO:0000313" key="4">
    <source>
        <dbReference type="Proteomes" id="UP001054945"/>
    </source>
</evidence>
<proteinExistence type="predicted"/>
<feature type="domain" description="Ig-like" evidence="2">
    <location>
        <begin position="126"/>
        <end position="233"/>
    </location>
</feature>
<keyword evidence="4" id="KW-1185">Reference proteome</keyword>
<dbReference type="Proteomes" id="UP001054945">
    <property type="component" value="Unassembled WGS sequence"/>
</dbReference>
<reference evidence="3 4" key="1">
    <citation type="submission" date="2021-06" db="EMBL/GenBank/DDBJ databases">
        <title>Caerostris extrusa draft genome.</title>
        <authorList>
            <person name="Kono N."/>
            <person name="Arakawa K."/>
        </authorList>
    </citation>
    <scope>NUCLEOTIDE SEQUENCE [LARGE SCALE GENOMIC DNA]</scope>
</reference>
<organism evidence="3 4">
    <name type="scientific">Caerostris extrusa</name>
    <name type="common">Bark spider</name>
    <name type="synonym">Caerostris bankana</name>
    <dbReference type="NCBI Taxonomy" id="172846"/>
    <lineage>
        <taxon>Eukaryota</taxon>
        <taxon>Metazoa</taxon>
        <taxon>Ecdysozoa</taxon>
        <taxon>Arthropoda</taxon>
        <taxon>Chelicerata</taxon>
        <taxon>Arachnida</taxon>
        <taxon>Araneae</taxon>
        <taxon>Araneomorphae</taxon>
        <taxon>Entelegynae</taxon>
        <taxon>Araneoidea</taxon>
        <taxon>Araneidae</taxon>
        <taxon>Caerostris</taxon>
    </lineage>
</organism>
<dbReference type="InterPro" id="IPR007110">
    <property type="entry name" value="Ig-like_dom"/>
</dbReference>
<dbReference type="SUPFAM" id="SSF48726">
    <property type="entry name" value="Immunoglobulin"/>
    <property type="match status" value="1"/>
</dbReference>
<dbReference type="InterPro" id="IPR013783">
    <property type="entry name" value="Ig-like_fold"/>
</dbReference>
<accession>A0AAV4M3R0</accession>
<evidence type="ECO:0000259" key="2">
    <source>
        <dbReference type="PROSITE" id="PS50835"/>
    </source>
</evidence>
<dbReference type="Gene3D" id="2.60.40.10">
    <property type="entry name" value="Immunoglobulins"/>
    <property type="match status" value="2"/>
</dbReference>
<dbReference type="PROSITE" id="PS50835">
    <property type="entry name" value="IG_LIKE"/>
    <property type="match status" value="1"/>
</dbReference>
<dbReference type="InterPro" id="IPR013162">
    <property type="entry name" value="CD80_C2-set"/>
</dbReference>
<protein>
    <recommendedName>
        <fullName evidence="2">Ig-like domain-containing protein</fullName>
    </recommendedName>
</protein>
<comment type="caution">
    <text evidence="3">The sequence shown here is derived from an EMBL/GenBank/DDBJ whole genome shotgun (WGS) entry which is preliminary data.</text>
</comment>
<dbReference type="EMBL" id="BPLR01019338">
    <property type="protein sequence ID" value="GIX66752.1"/>
    <property type="molecule type" value="Genomic_DNA"/>
</dbReference>
<dbReference type="CDD" id="cd00096">
    <property type="entry name" value="Ig"/>
    <property type="match status" value="1"/>
</dbReference>
<evidence type="ECO:0000256" key="1">
    <source>
        <dbReference type="ARBA" id="ARBA00023157"/>
    </source>
</evidence>
<dbReference type="Pfam" id="PF08205">
    <property type="entry name" value="C2-set_2"/>
    <property type="match status" value="1"/>
</dbReference>
<dbReference type="PANTHER" id="PTHR23278">
    <property type="entry name" value="SIDESTEP PROTEIN"/>
    <property type="match status" value="1"/>
</dbReference>
<evidence type="ECO:0000313" key="3">
    <source>
        <dbReference type="EMBL" id="GIX66752.1"/>
    </source>
</evidence>
<keyword evidence="1" id="KW-1015">Disulfide bond</keyword>
<name>A0AAV4M3R0_CAEEX</name>
<dbReference type="PANTHER" id="PTHR23278:SF19">
    <property type="entry name" value="OBSCURIN"/>
    <property type="match status" value="1"/>
</dbReference>
<gene>
    <name evidence="3" type="primary">AVEN_80552_1</name>
    <name evidence="3" type="ORF">CEXT_258642</name>
</gene>
<dbReference type="InterPro" id="IPR036179">
    <property type="entry name" value="Ig-like_dom_sf"/>
</dbReference>
<dbReference type="AlphaFoldDB" id="A0AAV4M3R0"/>